<evidence type="ECO:0000313" key="1">
    <source>
        <dbReference type="EMBL" id="VDP56422.1"/>
    </source>
</evidence>
<protein>
    <submittedName>
        <fullName evidence="1">Uncharacterized protein</fullName>
    </submittedName>
</protein>
<gene>
    <name evidence="1" type="ORF">SMTD_LOCUS10912</name>
</gene>
<dbReference type="AlphaFoldDB" id="A0A183P976"/>
<organism evidence="1 2">
    <name type="scientific">Schistosoma mattheei</name>
    <dbReference type="NCBI Taxonomy" id="31246"/>
    <lineage>
        <taxon>Eukaryota</taxon>
        <taxon>Metazoa</taxon>
        <taxon>Spiralia</taxon>
        <taxon>Lophotrochozoa</taxon>
        <taxon>Platyhelminthes</taxon>
        <taxon>Trematoda</taxon>
        <taxon>Digenea</taxon>
        <taxon>Strigeidida</taxon>
        <taxon>Schistosomatoidea</taxon>
        <taxon>Schistosomatidae</taxon>
        <taxon>Schistosoma</taxon>
    </lineage>
</organism>
<proteinExistence type="predicted"/>
<keyword evidence="2" id="KW-1185">Reference proteome</keyword>
<dbReference type="Proteomes" id="UP000269396">
    <property type="component" value="Unassembled WGS sequence"/>
</dbReference>
<reference evidence="1 2" key="1">
    <citation type="submission" date="2018-11" db="EMBL/GenBank/DDBJ databases">
        <authorList>
            <consortium name="Pathogen Informatics"/>
        </authorList>
    </citation>
    <scope>NUCLEOTIDE SEQUENCE [LARGE SCALE GENOMIC DNA]</scope>
    <source>
        <strain>Denwood</strain>
        <strain evidence="2">Zambia</strain>
    </source>
</reference>
<accession>A0A183P976</accession>
<evidence type="ECO:0000313" key="2">
    <source>
        <dbReference type="Proteomes" id="UP000269396"/>
    </source>
</evidence>
<sequence>MYNWYNHRIFDIRCLNQHVYPKTLRVKTPDNSIRSQKAAITATRVFLRERIHKSTFNLESLRSRTANIDSALSIIIPPELKTNVN</sequence>
<name>A0A183P976_9TREM</name>
<dbReference type="EMBL" id="UZAL01030986">
    <property type="protein sequence ID" value="VDP56422.1"/>
    <property type="molecule type" value="Genomic_DNA"/>
</dbReference>